<gene>
    <name evidence="3" type="ORF">ARC23_11060</name>
</gene>
<dbReference type="InterPro" id="IPR056640">
    <property type="entry name" value="DUF7738"/>
</dbReference>
<feature type="signal peptide" evidence="1">
    <location>
        <begin position="1"/>
        <end position="20"/>
    </location>
</feature>
<feature type="domain" description="DUF7738" evidence="2">
    <location>
        <begin position="36"/>
        <end position="100"/>
    </location>
</feature>
<dbReference type="Proteomes" id="UP000051757">
    <property type="component" value="Unassembled WGS sequence"/>
</dbReference>
<dbReference type="Pfam" id="PF24880">
    <property type="entry name" value="DUF7738"/>
    <property type="match status" value="1"/>
</dbReference>
<protein>
    <recommendedName>
        <fullName evidence="2">DUF7738 domain-containing protein</fullName>
    </recommendedName>
</protein>
<evidence type="ECO:0000313" key="4">
    <source>
        <dbReference type="Proteomes" id="UP000051757"/>
    </source>
</evidence>
<feature type="chain" id="PRO_5006391637" description="DUF7738 domain-containing protein" evidence="1">
    <location>
        <begin position="21"/>
        <end position="108"/>
    </location>
</feature>
<keyword evidence="1" id="KW-0732">Signal</keyword>
<dbReference type="AlphaFoldDB" id="A0A0R0B0Z3"/>
<keyword evidence="4" id="KW-1185">Reference proteome</keyword>
<comment type="caution">
    <text evidence="3">The sequence shown here is derived from an EMBL/GenBank/DDBJ whole genome shotgun (WGS) entry which is preliminary data.</text>
</comment>
<dbReference type="EMBL" id="LLXV01000031">
    <property type="protein sequence ID" value="KRG50779.1"/>
    <property type="molecule type" value="Genomic_DNA"/>
</dbReference>
<reference evidence="3 4" key="1">
    <citation type="journal article" date="2016" name="Front. Microbiol.">
        <title>Genome Sequence of Type Strains of Genus Stenotrophomonas.</title>
        <authorList>
            <person name="Patil P.P."/>
            <person name="Midha S."/>
            <person name="Kumar S."/>
            <person name="Patil P.B."/>
        </authorList>
    </citation>
    <scope>NUCLEOTIDE SEQUENCE [LARGE SCALE GENOMIC DNA]</scope>
    <source>
        <strain evidence="3 4">LMG 978</strain>
    </source>
</reference>
<accession>A0A0R0B0Z3</accession>
<dbReference type="PROSITE" id="PS51257">
    <property type="entry name" value="PROKAR_LIPOPROTEIN"/>
    <property type="match status" value="1"/>
</dbReference>
<name>A0A0R0B0Z3_9GAMM</name>
<evidence type="ECO:0000313" key="3">
    <source>
        <dbReference type="EMBL" id="KRG50779.1"/>
    </source>
</evidence>
<organism evidence="3 4">
    <name type="scientific">Stenotrophomonas beteli</name>
    <dbReference type="NCBI Taxonomy" id="3384461"/>
    <lineage>
        <taxon>Bacteria</taxon>
        <taxon>Pseudomonadati</taxon>
        <taxon>Pseudomonadota</taxon>
        <taxon>Gammaproteobacteria</taxon>
        <taxon>Lysobacterales</taxon>
        <taxon>Lysobacteraceae</taxon>
        <taxon>Stenotrophomonas</taxon>
        <taxon>Stenotrophomonas maltophilia group</taxon>
    </lineage>
</organism>
<proteinExistence type="predicted"/>
<evidence type="ECO:0000256" key="1">
    <source>
        <dbReference type="SAM" id="SignalP"/>
    </source>
</evidence>
<sequence length="108" mass="11732">MNSRFLLTMALSLIFAACSAAPQDEQTKQKPAAVFENGSILIGSQRVELGAPADAWIAALGSSYRFANPEIRSMIIWDDLGVAVHTDSTKDRHVKSVSFILRPPLESS</sequence>
<evidence type="ECO:0000259" key="2">
    <source>
        <dbReference type="Pfam" id="PF24880"/>
    </source>
</evidence>